<accession>A0ABW2MRR3</accession>
<sequence>MKPNQLEERLILFAVDVILLCKSMDKSFAAEHLTKQLIRSSTSVALNYGEARSGESSKDFLHKMKISLKELRESYVNMKIQKGSRLITDVKNLERLLDENNQLISIFVASIKTASK</sequence>
<dbReference type="EMBL" id="JBHTBN010000001">
    <property type="protein sequence ID" value="MFC7356555.1"/>
    <property type="molecule type" value="Genomic_DNA"/>
</dbReference>
<organism evidence="1 2">
    <name type="scientific">Jejudonia soesokkakensis</name>
    <dbReference type="NCBI Taxonomy" id="1323432"/>
    <lineage>
        <taxon>Bacteria</taxon>
        <taxon>Pseudomonadati</taxon>
        <taxon>Bacteroidota</taxon>
        <taxon>Flavobacteriia</taxon>
        <taxon>Flavobacteriales</taxon>
        <taxon>Flavobacteriaceae</taxon>
        <taxon>Jejudonia</taxon>
    </lineage>
</organism>
<proteinExistence type="predicted"/>
<dbReference type="RefSeq" id="WP_380216404.1">
    <property type="nucleotide sequence ID" value="NZ_JBHTBN010000001.1"/>
</dbReference>
<comment type="caution">
    <text evidence="1">The sequence shown here is derived from an EMBL/GenBank/DDBJ whole genome shotgun (WGS) entry which is preliminary data.</text>
</comment>
<name>A0ABW2MRR3_9FLAO</name>
<evidence type="ECO:0000313" key="2">
    <source>
        <dbReference type="Proteomes" id="UP001596415"/>
    </source>
</evidence>
<dbReference type="InterPro" id="IPR036583">
    <property type="entry name" value="23S_rRNA_IVS_sf"/>
</dbReference>
<dbReference type="PIRSF" id="PIRSF035652">
    <property type="entry name" value="CHP02436"/>
    <property type="match status" value="1"/>
</dbReference>
<dbReference type="InterPro" id="IPR012657">
    <property type="entry name" value="23S_rRNA-intervening_sequence"/>
</dbReference>
<dbReference type="PANTHER" id="PTHR38471">
    <property type="entry name" value="FOUR HELIX BUNDLE PROTEIN"/>
    <property type="match status" value="1"/>
</dbReference>
<dbReference type="SUPFAM" id="SSF158446">
    <property type="entry name" value="IVS-encoded protein-like"/>
    <property type="match status" value="1"/>
</dbReference>
<dbReference type="Proteomes" id="UP001596415">
    <property type="component" value="Unassembled WGS sequence"/>
</dbReference>
<evidence type="ECO:0000313" key="1">
    <source>
        <dbReference type="EMBL" id="MFC7356555.1"/>
    </source>
</evidence>
<dbReference type="Pfam" id="PF05635">
    <property type="entry name" value="23S_rRNA_IVP"/>
    <property type="match status" value="1"/>
</dbReference>
<dbReference type="Gene3D" id="1.20.1440.60">
    <property type="entry name" value="23S rRNA-intervening sequence"/>
    <property type="match status" value="1"/>
</dbReference>
<gene>
    <name evidence="1" type="ORF">ACFQO1_02560</name>
</gene>
<dbReference type="NCBIfam" id="TIGR02436">
    <property type="entry name" value="four helix bundle protein"/>
    <property type="match status" value="1"/>
</dbReference>
<keyword evidence="2" id="KW-1185">Reference proteome</keyword>
<reference evidence="2" key="1">
    <citation type="journal article" date="2019" name="Int. J. Syst. Evol. Microbiol.">
        <title>The Global Catalogue of Microorganisms (GCM) 10K type strain sequencing project: providing services to taxonomists for standard genome sequencing and annotation.</title>
        <authorList>
            <consortium name="The Broad Institute Genomics Platform"/>
            <consortium name="The Broad Institute Genome Sequencing Center for Infectious Disease"/>
            <person name="Wu L."/>
            <person name="Ma J."/>
        </authorList>
    </citation>
    <scope>NUCLEOTIDE SEQUENCE [LARGE SCALE GENOMIC DNA]</scope>
    <source>
        <strain evidence="2">CGMCC 1.16306</strain>
    </source>
</reference>
<dbReference type="PANTHER" id="PTHR38471:SF2">
    <property type="entry name" value="FOUR HELIX BUNDLE PROTEIN"/>
    <property type="match status" value="1"/>
</dbReference>
<protein>
    <submittedName>
        <fullName evidence="1">Four helix bundle protein</fullName>
    </submittedName>
</protein>